<name>A0A2Z4LWP3_9FLAO</name>
<proteinExistence type="inferred from homology"/>
<dbReference type="InterPro" id="IPR022789">
    <property type="entry name" value="ParD"/>
</dbReference>
<dbReference type="KEGG" id="spon:HME9304_03145"/>
<evidence type="ECO:0000256" key="1">
    <source>
        <dbReference type="ARBA" id="ARBA00008580"/>
    </source>
</evidence>
<dbReference type="Pfam" id="PF03693">
    <property type="entry name" value="ParD_antitoxin"/>
    <property type="match status" value="1"/>
</dbReference>
<keyword evidence="2" id="KW-1277">Toxin-antitoxin system</keyword>
<dbReference type="Proteomes" id="UP000248536">
    <property type="component" value="Chromosome"/>
</dbReference>
<dbReference type="EMBL" id="CP030104">
    <property type="protein sequence ID" value="AWX46113.1"/>
    <property type="molecule type" value="Genomic_DNA"/>
</dbReference>
<organism evidence="3 4">
    <name type="scientific">Flagellimonas maritima</name>
    <dbReference type="NCBI Taxonomy" id="1383885"/>
    <lineage>
        <taxon>Bacteria</taxon>
        <taxon>Pseudomonadati</taxon>
        <taxon>Bacteroidota</taxon>
        <taxon>Flavobacteriia</taxon>
        <taxon>Flavobacteriales</taxon>
        <taxon>Flavobacteriaceae</taxon>
        <taxon>Flagellimonas</taxon>
    </lineage>
</organism>
<gene>
    <name evidence="3" type="ORF">HME9304_03145</name>
</gene>
<accession>A0A2Z4LWP3</accession>
<sequence length="85" mass="9716">MATVRKTVTFTEKQDKWIKAQIEAGEYTNDSEYLRNLVRQDQANKATLLSLKTKLVEGLESGISDKSLPEIMKEVEARMRQDGQL</sequence>
<dbReference type="InterPro" id="IPR010985">
    <property type="entry name" value="Ribbon_hlx_hlx"/>
</dbReference>
<comment type="similarity">
    <text evidence="1">Belongs to the ParD antitoxin family.</text>
</comment>
<dbReference type="Gene3D" id="6.10.10.120">
    <property type="entry name" value="Antitoxin ParD1-like"/>
    <property type="match status" value="1"/>
</dbReference>
<dbReference type="InterPro" id="IPR038296">
    <property type="entry name" value="ParD_sf"/>
</dbReference>
<evidence type="ECO:0000256" key="2">
    <source>
        <dbReference type="ARBA" id="ARBA00022649"/>
    </source>
</evidence>
<dbReference type="AlphaFoldDB" id="A0A2Z4LWP3"/>
<dbReference type="GO" id="GO:0006355">
    <property type="term" value="P:regulation of DNA-templated transcription"/>
    <property type="evidence" value="ECO:0007669"/>
    <property type="project" value="InterPro"/>
</dbReference>
<dbReference type="PANTHER" id="PTHR36582">
    <property type="entry name" value="ANTITOXIN PARD"/>
    <property type="match status" value="1"/>
</dbReference>
<dbReference type="OrthoDB" id="9811310at2"/>
<protein>
    <submittedName>
        <fullName evidence="3">Antitoxin ParD4</fullName>
    </submittedName>
</protein>
<evidence type="ECO:0000313" key="3">
    <source>
        <dbReference type="EMBL" id="AWX46113.1"/>
    </source>
</evidence>
<reference evidence="3 4" key="1">
    <citation type="submission" date="2018-06" db="EMBL/GenBank/DDBJ databases">
        <title>Spongiibacterium sp. HME9304 Genome sequencing and assembly.</title>
        <authorList>
            <person name="Kang H."/>
            <person name="Kim H."/>
            <person name="Joh K."/>
        </authorList>
    </citation>
    <scope>NUCLEOTIDE SEQUENCE [LARGE SCALE GENOMIC DNA]</scope>
    <source>
        <strain evidence="3 4">HME9304</strain>
    </source>
</reference>
<dbReference type="NCBIfam" id="TIGR02606">
    <property type="entry name" value="antidote_CC2985"/>
    <property type="match status" value="1"/>
</dbReference>
<keyword evidence="4" id="KW-1185">Reference proteome</keyword>
<dbReference type="SUPFAM" id="SSF47598">
    <property type="entry name" value="Ribbon-helix-helix"/>
    <property type="match status" value="1"/>
</dbReference>
<evidence type="ECO:0000313" key="4">
    <source>
        <dbReference type="Proteomes" id="UP000248536"/>
    </source>
</evidence>
<dbReference type="PANTHER" id="PTHR36582:SF2">
    <property type="entry name" value="ANTITOXIN PARD"/>
    <property type="match status" value="1"/>
</dbReference>
<dbReference type="RefSeq" id="WP_112379430.1">
    <property type="nucleotide sequence ID" value="NZ_CP030104.1"/>
</dbReference>